<dbReference type="EMBL" id="WWBZ02000062">
    <property type="protein sequence ID" value="KAF4303309.1"/>
    <property type="molecule type" value="Genomic_DNA"/>
</dbReference>
<reference evidence="1" key="1">
    <citation type="submission" date="2020-04" db="EMBL/GenBank/DDBJ databases">
        <title>Genome Assembly and Annotation of Botryosphaeria dothidea sdau 11-99, a Latent Pathogen of Apple Fruit Ring Rot in China.</title>
        <authorList>
            <person name="Yu C."/>
            <person name="Diao Y."/>
            <person name="Lu Q."/>
            <person name="Zhao J."/>
            <person name="Cui S."/>
            <person name="Peng C."/>
            <person name="He B."/>
            <person name="Liu H."/>
        </authorList>
    </citation>
    <scope>NUCLEOTIDE SEQUENCE [LARGE SCALE GENOMIC DNA]</scope>
    <source>
        <strain evidence="1">Sdau11-99</strain>
    </source>
</reference>
<sequence length="63" mass="6912">MRFLTTTFMESAHDNRQATYARGMRWPDWTHARSCGSAVARLDDGDDVVVTPADARALDAVAG</sequence>
<accession>A0A8H4MY28</accession>
<comment type="caution">
    <text evidence="1">The sequence shown here is derived from an EMBL/GenBank/DDBJ whole genome shotgun (WGS) entry which is preliminary data.</text>
</comment>
<protein>
    <submittedName>
        <fullName evidence="1">Uncharacterized protein</fullName>
    </submittedName>
</protein>
<proteinExistence type="predicted"/>
<organism evidence="1 2">
    <name type="scientific">Botryosphaeria dothidea</name>
    <dbReference type="NCBI Taxonomy" id="55169"/>
    <lineage>
        <taxon>Eukaryota</taxon>
        <taxon>Fungi</taxon>
        <taxon>Dikarya</taxon>
        <taxon>Ascomycota</taxon>
        <taxon>Pezizomycotina</taxon>
        <taxon>Dothideomycetes</taxon>
        <taxon>Dothideomycetes incertae sedis</taxon>
        <taxon>Botryosphaeriales</taxon>
        <taxon>Botryosphaeriaceae</taxon>
        <taxon>Botryosphaeria</taxon>
    </lineage>
</organism>
<name>A0A8H4MY28_9PEZI</name>
<dbReference type="Proteomes" id="UP000572817">
    <property type="component" value="Unassembled WGS sequence"/>
</dbReference>
<dbReference type="AlphaFoldDB" id="A0A8H4MY28"/>
<keyword evidence="2" id="KW-1185">Reference proteome</keyword>
<gene>
    <name evidence="1" type="ORF">GTA08_BOTSDO08940</name>
</gene>
<evidence type="ECO:0000313" key="1">
    <source>
        <dbReference type="EMBL" id="KAF4303309.1"/>
    </source>
</evidence>
<evidence type="ECO:0000313" key="2">
    <source>
        <dbReference type="Proteomes" id="UP000572817"/>
    </source>
</evidence>